<evidence type="ECO:0000256" key="3">
    <source>
        <dbReference type="ARBA" id="ARBA00022490"/>
    </source>
</evidence>
<dbReference type="Gene3D" id="1.25.10.10">
    <property type="entry name" value="Leucine-rich Repeat Variant"/>
    <property type="match status" value="3"/>
</dbReference>
<organism evidence="6 7">
    <name type="scientific">Trifolium subterraneum</name>
    <name type="common">Subterranean clover</name>
    <dbReference type="NCBI Taxonomy" id="3900"/>
    <lineage>
        <taxon>Eukaryota</taxon>
        <taxon>Viridiplantae</taxon>
        <taxon>Streptophyta</taxon>
        <taxon>Embryophyta</taxon>
        <taxon>Tracheophyta</taxon>
        <taxon>Spermatophyta</taxon>
        <taxon>Magnoliopsida</taxon>
        <taxon>eudicotyledons</taxon>
        <taxon>Gunneridae</taxon>
        <taxon>Pentapetalae</taxon>
        <taxon>rosids</taxon>
        <taxon>fabids</taxon>
        <taxon>Fabales</taxon>
        <taxon>Fabaceae</taxon>
        <taxon>Papilionoideae</taxon>
        <taxon>50 kb inversion clade</taxon>
        <taxon>NPAAA clade</taxon>
        <taxon>Hologalegina</taxon>
        <taxon>IRL clade</taxon>
        <taxon>Trifolieae</taxon>
        <taxon>Trifolium</taxon>
    </lineage>
</organism>
<dbReference type="SMART" id="SM00185">
    <property type="entry name" value="ARM"/>
    <property type="match status" value="3"/>
</dbReference>
<dbReference type="Pfam" id="PF00514">
    <property type="entry name" value="Arm"/>
    <property type="match status" value="1"/>
</dbReference>
<dbReference type="GO" id="GO:0005634">
    <property type="term" value="C:nucleus"/>
    <property type="evidence" value="ECO:0007669"/>
    <property type="project" value="UniProtKB-SubCell"/>
</dbReference>
<dbReference type="PANTHER" id="PTHR15651">
    <property type="entry name" value="ARMADILLO REPEAT-CONTAINING PROTEIN 8"/>
    <property type="match status" value="1"/>
</dbReference>
<dbReference type="OrthoDB" id="5559898at2759"/>
<dbReference type="InterPro" id="IPR000225">
    <property type="entry name" value="Armadillo"/>
</dbReference>
<evidence type="ECO:0000256" key="1">
    <source>
        <dbReference type="ARBA" id="ARBA00004123"/>
    </source>
</evidence>
<dbReference type="SUPFAM" id="SSF48371">
    <property type="entry name" value="ARM repeat"/>
    <property type="match status" value="2"/>
</dbReference>
<gene>
    <name evidence="6" type="ORF">TSUD_255570</name>
</gene>
<dbReference type="GO" id="GO:0043161">
    <property type="term" value="P:proteasome-mediated ubiquitin-dependent protein catabolic process"/>
    <property type="evidence" value="ECO:0007669"/>
    <property type="project" value="TreeGrafter"/>
</dbReference>
<dbReference type="PANTHER" id="PTHR15651:SF7">
    <property type="entry name" value="ARMADILLO REPEAT-CONTAINING PROTEIN 8"/>
    <property type="match status" value="1"/>
</dbReference>
<dbReference type="InterPro" id="IPR011989">
    <property type="entry name" value="ARM-like"/>
</dbReference>
<keyword evidence="4" id="KW-0677">Repeat</keyword>
<keyword evidence="3" id="KW-0963">Cytoplasm</keyword>
<dbReference type="InterPro" id="IPR000357">
    <property type="entry name" value="HEAT"/>
</dbReference>
<dbReference type="AlphaFoldDB" id="A0A2Z6NGV3"/>
<dbReference type="EMBL" id="DF973599">
    <property type="protein sequence ID" value="GAU35660.1"/>
    <property type="molecule type" value="Genomic_DNA"/>
</dbReference>
<dbReference type="GO" id="GO:0034657">
    <property type="term" value="C:GID complex"/>
    <property type="evidence" value="ECO:0007669"/>
    <property type="project" value="TreeGrafter"/>
</dbReference>
<dbReference type="InterPro" id="IPR016024">
    <property type="entry name" value="ARM-type_fold"/>
</dbReference>
<evidence type="ECO:0000256" key="4">
    <source>
        <dbReference type="ARBA" id="ARBA00022737"/>
    </source>
</evidence>
<dbReference type="FunFam" id="1.25.10.10:FF:000416">
    <property type="entry name" value="Armadillo repeat-containing protein 8"/>
    <property type="match status" value="1"/>
</dbReference>
<evidence type="ECO:0000313" key="6">
    <source>
        <dbReference type="EMBL" id="GAU35660.1"/>
    </source>
</evidence>
<name>A0A2Z6NGV3_TRISU</name>
<dbReference type="InterPro" id="IPR038739">
    <property type="entry name" value="ARMC8/Vid28"/>
</dbReference>
<protein>
    <submittedName>
        <fullName evidence="6">Uncharacterized protein</fullName>
    </submittedName>
</protein>
<keyword evidence="5" id="KW-0539">Nucleus</keyword>
<dbReference type="Proteomes" id="UP000242715">
    <property type="component" value="Unassembled WGS sequence"/>
</dbReference>
<evidence type="ECO:0000256" key="5">
    <source>
        <dbReference type="ARBA" id="ARBA00023242"/>
    </source>
</evidence>
<reference evidence="7" key="1">
    <citation type="journal article" date="2017" name="Front. Plant Sci.">
        <title>Climate Clever Clovers: New Paradigm to Reduce the Environmental Footprint of Ruminants by Breeding Low Methanogenic Forages Utilizing Haplotype Variation.</title>
        <authorList>
            <person name="Kaur P."/>
            <person name="Appels R."/>
            <person name="Bayer P.E."/>
            <person name="Keeble-Gagnere G."/>
            <person name="Wang J."/>
            <person name="Hirakawa H."/>
            <person name="Shirasawa K."/>
            <person name="Vercoe P."/>
            <person name="Stefanova K."/>
            <person name="Durmic Z."/>
            <person name="Nichols P."/>
            <person name="Revell C."/>
            <person name="Isobe S.N."/>
            <person name="Edwards D."/>
            <person name="Erskine W."/>
        </authorList>
    </citation>
    <scope>NUCLEOTIDE SEQUENCE [LARGE SCALE GENOMIC DNA]</scope>
    <source>
        <strain evidence="7">cv. Daliak</strain>
    </source>
</reference>
<evidence type="ECO:0000313" key="7">
    <source>
        <dbReference type="Proteomes" id="UP000242715"/>
    </source>
</evidence>
<dbReference type="GO" id="GO:0005737">
    <property type="term" value="C:cytoplasm"/>
    <property type="evidence" value="ECO:0007669"/>
    <property type="project" value="UniProtKB-SubCell"/>
</dbReference>
<accession>A0A2Z6NGV3</accession>
<dbReference type="Pfam" id="PF02985">
    <property type="entry name" value="HEAT"/>
    <property type="match status" value="1"/>
</dbReference>
<evidence type="ECO:0000256" key="2">
    <source>
        <dbReference type="ARBA" id="ARBA00004496"/>
    </source>
</evidence>
<keyword evidence="7" id="KW-1185">Reference proteome</keyword>
<proteinExistence type="predicted"/>
<sequence length="794" mass="86663">MPSSRPSSDLILHRLSSSDYDIKLKAIREVKNQIIGNRTKKLSYIKLGAVPAVADALAKANADSDFGSNLIVQSAAVLGSFVCGVDQGVRAVLDAGAFPNLVRLLSAVDEKEVWERGFQAVLSSPYLYEYGSVLPYHITPEIVGDPLVPNRVEYVWSKGIPLLLDVASIKMGVPAATVIPFAFVNMNKGFSPFGVGYASLVCECGAVWSYTFLLEGDVYGETMLVPFSILENGILDLPSMRICRSFGCFLCSVVVDAAARSLRMIYQSKLAPKFDFYKEENMDFLLSLLRSENENLTGLGAGIVIHSCETSDEQNILCHAGSLEKLISGLDGSISQRDASLESLATILKNNPEAVSKFVELQSERALRSVIELTKDKYPRTRLLACLCLICIKNSSSCYLQDIGIKTKLIYILLELLDDSGQVGEEASFAFSSLVAGKEDLQKLAFEANAIDKFYNHLQNCALHPKRLEGIFLALADLCSKLECCRSKFMSLQVLNLLINALTHDEANVRTAACICLKSVSRSIKSLSAGYFTNERIVIPLVRLLSDLCTSVQVAALGAISNIVVDFTPDKSTIIQCGGIKELVQLTKSMDASLRLNAVWSLRNMVFLADKMCKEAIFMELSVSAVASLICDSEPSVQEQALALVRNLVDGCMDCVEFAFAEDGIILDAVGRQLQKSSKIEIAIQGMYVLSNIASGNEFHKEAIMQLLFPQTENGSHSFLSQYLQSTDSSLRTSAAWVIVNLTVPASPGAFGRIVKLRNFGIVSQIKRMVNDSCMDVKLQARLALGQIISFGDS</sequence>
<comment type="subcellular location">
    <subcellularLocation>
        <location evidence="2">Cytoplasm</location>
    </subcellularLocation>
    <subcellularLocation>
        <location evidence="1">Nucleus</location>
    </subcellularLocation>
</comment>